<dbReference type="EMBL" id="FNNC01000002">
    <property type="protein sequence ID" value="SDW40667.1"/>
    <property type="molecule type" value="Genomic_DNA"/>
</dbReference>
<evidence type="ECO:0000313" key="9">
    <source>
        <dbReference type="Proteomes" id="UP000199488"/>
    </source>
</evidence>
<dbReference type="Gene3D" id="1.10.4160.10">
    <property type="entry name" value="Hydantoin permease"/>
    <property type="match status" value="1"/>
</dbReference>
<dbReference type="PANTHER" id="PTHR30618:SF0">
    <property type="entry name" value="PURINE-URACIL PERMEASE NCS1"/>
    <property type="match status" value="1"/>
</dbReference>
<dbReference type="Proteomes" id="UP000199488">
    <property type="component" value="Unassembled WGS sequence"/>
</dbReference>
<evidence type="ECO:0000256" key="2">
    <source>
        <dbReference type="ARBA" id="ARBA00008974"/>
    </source>
</evidence>
<feature type="transmembrane region" description="Helical" evidence="7">
    <location>
        <begin position="21"/>
        <end position="44"/>
    </location>
</feature>
<proteinExistence type="inferred from homology"/>
<feature type="transmembrane region" description="Helical" evidence="7">
    <location>
        <begin position="56"/>
        <end position="78"/>
    </location>
</feature>
<comment type="similarity">
    <text evidence="2">Belongs to the purine-cytosine permease (2.A.39) family.</text>
</comment>
<dbReference type="GO" id="GO:0015205">
    <property type="term" value="F:nucleobase transmembrane transporter activity"/>
    <property type="evidence" value="ECO:0007669"/>
    <property type="project" value="TreeGrafter"/>
</dbReference>
<keyword evidence="4 7" id="KW-1133">Transmembrane helix</keyword>
<evidence type="ECO:0000256" key="7">
    <source>
        <dbReference type="SAM" id="Phobius"/>
    </source>
</evidence>
<feature type="transmembrane region" description="Helical" evidence="7">
    <location>
        <begin position="198"/>
        <end position="220"/>
    </location>
</feature>
<name>A0A1H2TA82_9BACI</name>
<feature type="transmembrane region" description="Helical" evidence="7">
    <location>
        <begin position="241"/>
        <end position="268"/>
    </location>
</feature>
<feature type="transmembrane region" description="Helical" evidence="7">
    <location>
        <begin position="99"/>
        <end position="118"/>
    </location>
</feature>
<feature type="transmembrane region" description="Helical" evidence="7">
    <location>
        <begin position="163"/>
        <end position="186"/>
    </location>
</feature>
<keyword evidence="9" id="KW-1185">Reference proteome</keyword>
<dbReference type="CDD" id="cd10323">
    <property type="entry name" value="SLC-NCS1sbd"/>
    <property type="match status" value="1"/>
</dbReference>
<feature type="transmembrane region" description="Helical" evidence="7">
    <location>
        <begin position="412"/>
        <end position="431"/>
    </location>
</feature>
<evidence type="ECO:0000256" key="1">
    <source>
        <dbReference type="ARBA" id="ARBA00004141"/>
    </source>
</evidence>
<keyword evidence="3 7" id="KW-0812">Transmembrane</keyword>
<evidence type="ECO:0000256" key="6">
    <source>
        <dbReference type="SAM" id="MobiDB-lite"/>
    </source>
</evidence>
<organism evidence="8 9">
    <name type="scientific">Marinococcus luteus</name>
    <dbReference type="NCBI Taxonomy" id="1122204"/>
    <lineage>
        <taxon>Bacteria</taxon>
        <taxon>Bacillati</taxon>
        <taxon>Bacillota</taxon>
        <taxon>Bacilli</taxon>
        <taxon>Bacillales</taxon>
        <taxon>Bacillaceae</taxon>
        <taxon>Marinococcus</taxon>
    </lineage>
</organism>
<dbReference type="AlphaFoldDB" id="A0A1H2TA82"/>
<dbReference type="STRING" id="1122204.SAMN05421781_1308"/>
<sequence>MQARQDLRPITNEKERILGPKAYVAMWWGDTIMIGTFMLGSSLIPPFGDLNLYQAGAALLLANIMAALLFSLNGYVGWKHGIPMVVQLRSSFGPIGSRIPALLRSIPALFWFGIQTWLGAQALNQIASSFIGFENVWVWFFGFQALQIFLSAKGIESIKWVEIIGSVIIMGGIIYLIFLFLTTFGFEVQAATDVDGSWGIPLWLAMTVLVGQFAALLINVSDYTRYVPKKTKTSTYINAHLVGMVPPSILLPFIGMLGAAAVGIWNPIDVISEYIPSTVASIIVLIFIAIAQVTTNLMANIMPPALVAMDLFKISWAKSCIIIGILATFTCPWWLMNAAYFTTFIAIVSAFLGPVFGVMIADFFFVHKRNYNVAALYEQNKLFQAFKGWNPAAIISIAVGTAVSFINIDGSWFIGGLPALLLYTVLMKYWIAQHEPYVQEGMNQSFTEEETGNEKPVPQWIKDS</sequence>
<dbReference type="PANTHER" id="PTHR30618">
    <property type="entry name" value="NCS1 FAMILY PURINE/PYRIMIDINE TRANSPORTER"/>
    <property type="match status" value="1"/>
</dbReference>
<feature type="region of interest" description="Disordered" evidence="6">
    <location>
        <begin position="445"/>
        <end position="464"/>
    </location>
</feature>
<accession>A0A1H2TA82</accession>
<reference evidence="8 9" key="1">
    <citation type="submission" date="2016-10" db="EMBL/GenBank/DDBJ databases">
        <authorList>
            <person name="de Groot N.N."/>
        </authorList>
    </citation>
    <scope>NUCLEOTIDE SEQUENCE [LARGE SCALE GENOMIC DNA]</scope>
    <source>
        <strain evidence="8 9">DSM 23126</strain>
    </source>
</reference>
<evidence type="ECO:0000256" key="3">
    <source>
        <dbReference type="ARBA" id="ARBA00022692"/>
    </source>
</evidence>
<evidence type="ECO:0000313" key="8">
    <source>
        <dbReference type="EMBL" id="SDW40667.1"/>
    </source>
</evidence>
<keyword evidence="5 7" id="KW-0472">Membrane</keyword>
<gene>
    <name evidence="8" type="ORF">SAMN05421781_1308</name>
</gene>
<dbReference type="InterPro" id="IPR045225">
    <property type="entry name" value="Uracil/uridine/allantoin_perm"/>
</dbReference>
<feature type="transmembrane region" description="Helical" evidence="7">
    <location>
        <begin position="130"/>
        <end position="151"/>
    </location>
</feature>
<feature type="transmembrane region" description="Helical" evidence="7">
    <location>
        <begin position="341"/>
        <end position="367"/>
    </location>
</feature>
<feature type="transmembrane region" description="Helical" evidence="7">
    <location>
        <begin position="274"/>
        <end position="295"/>
    </location>
</feature>
<dbReference type="OrthoDB" id="9780088at2"/>
<dbReference type="GO" id="GO:0005886">
    <property type="term" value="C:plasma membrane"/>
    <property type="evidence" value="ECO:0007669"/>
    <property type="project" value="TreeGrafter"/>
</dbReference>
<protein>
    <submittedName>
        <fullName evidence="8">Nucleobase:cation symporter-1, NCS1 family</fullName>
    </submittedName>
</protein>
<dbReference type="Pfam" id="PF02133">
    <property type="entry name" value="Transp_cyt_pur"/>
    <property type="match status" value="1"/>
</dbReference>
<feature type="transmembrane region" description="Helical" evidence="7">
    <location>
        <begin position="388"/>
        <end position="406"/>
    </location>
</feature>
<dbReference type="RefSeq" id="WP_091612696.1">
    <property type="nucleotide sequence ID" value="NZ_FNNC01000002.1"/>
</dbReference>
<comment type="subcellular location">
    <subcellularLocation>
        <location evidence="1">Membrane</location>
        <topology evidence="1">Multi-pass membrane protein</topology>
    </subcellularLocation>
</comment>
<feature type="transmembrane region" description="Helical" evidence="7">
    <location>
        <begin position="316"/>
        <end position="335"/>
    </location>
</feature>
<evidence type="ECO:0000256" key="5">
    <source>
        <dbReference type="ARBA" id="ARBA00023136"/>
    </source>
</evidence>
<dbReference type="InterPro" id="IPR001248">
    <property type="entry name" value="Pur-cyt_permease"/>
</dbReference>
<evidence type="ECO:0000256" key="4">
    <source>
        <dbReference type="ARBA" id="ARBA00022989"/>
    </source>
</evidence>